<dbReference type="AlphaFoldDB" id="A0A1C7NWB9"/>
<dbReference type="InterPro" id="IPR008258">
    <property type="entry name" value="Transglycosylase_SLT_dom_1"/>
</dbReference>
<dbReference type="PANTHER" id="PTHR37423:SF2">
    <property type="entry name" value="MEMBRANE-BOUND LYTIC MUREIN TRANSGLYCOSYLASE C"/>
    <property type="match status" value="1"/>
</dbReference>
<gene>
    <name evidence="4" type="ORF">ADU59_22810</name>
</gene>
<protein>
    <submittedName>
        <fullName evidence="4">Glycosyl transferase</fullName>
    </submittedName>
</protein>
<evidence type="ECO:0000256" key="1">
    <source>
        <dbReference type="ARBA" id="ARBA00007734"/>
    </source>
</evidence>
<proteinExistence type="inferred from homology"/>
<organism evidence="4 5">
    <name type="scientific">Pararhizobium polonicum</name>
    <dbReference type="NCBI Taxonomy" id="1612624"/>
    <lineage>
        <taxon>Bacteria</taxon>
        <taxon>Pseudomonadati</taxon>
        <taxon>Pseudomonadota</taxon>
        <taxon>Alphaproteobacteria</taxon>
        <taxon>Hyphomicrobiales</taxon>
        <taxon>Rhizobiaceae</taxon>
        <taxon>Rhizobium/Agrobacterium group</taxon>
        <taxon>Pararhizobium</taxon>
    </lineage>
</organism>
<dbReference type="CDD" id="cd00254">
    <property type="entry name" value="LT-like"/>
    <property type="match status" value="1"/>
</dbReference>
<dbReference type="RefSeq" id="WP_162493789.1">
    <property type="nucleotide sequence ID" value="NZ_LGLV01000015.1"/>
</dbReference>
<dbReference type="STRING" id="1612624.ADU59_22810"/>
<dbReference type="EMBL" id="LGLV01000015">
    <property type="protein sequence ID" value="OBZ93285.1"/>
    <property type="molecule type" value="Genomic_DNA"/>
</dbReference>
<comment type="similarity">
    <text evidence="2">Belongs to the virb1 family.</text>
</comment>
<evidence type="ECO:0000313" key="4">
    <source>
        <dbReference type="EMBL" id="OBZ93285.1"/>
    </source>
</evidence>
<dbReference type="InterPro" id="IPR023346">
    <property type="entry name" value="Lysozyme-like_dom_sf"/>
</dbReference>
<keyword evidence="4" id="KW-0808">Transferase</keyword>
<sequence>MKHDRRRHERAWLAALFTVASAIVTFTNTSNAFAQPEWRAPPCVYSTTTADTTLCVRARSYSRDICTALGHFAETNALPPDFFARLIWKESLFRPDAVSPKGAEGIAQFIPSTAKLRGLSNSFDALEALGKSAEYLNALRDRFGNLGLAAAAYNAGEGGVGTFLNTGSLPDETRAYVLAITAHPVEEWKDNPPQTLDLRLDKDKSFYDACTALADKRRMKEVEFGDEGTWAPWGAQLSAHFQKSVAQRLFQNVVSRMPAPLNGEKPLIQRERNRAFGTRLRYTARIGRQTRAEADAVCTQIRQGGGACIVFKN</sequence>
<evidence type="ECO:0000256" key="2">
    <source>
        <dbReference type="ARBA" id="ARBA00009387"/>
    </source>
</evidence>
<dbReference type="Gene3D" id="1.10.530.10">
    <property type="match status" value="1"/>
</dbReference>
<dbReference type="GO" id="GO:0016740">
    <property type="term" value="F:transferase activity"/>
    <property type="evidence" value="ECO:0007669"/>
    <property type="project" value="UniProtKB-KW"/>
</dbReference>
<comment type="similarity">
    <text evidence="1">Belongs to the transglycosylase Slt family.</text>
</comment>
<feature type="domain" description="Transglycosylase SLT" evidence="3">
    <location>
        <begin position="73"/>
        <end position="161"/>
    </location>
</feature>
<dbReference type="Pfam" id="PF01464">
    <property type="entry name" value="SLT"/>
    <property type="match status" value="1"/>
</dbReference>
<comment type="caution">
    <text evidence="4">The sequence shown here is derived from an EMBL/GenBank/DDBJ whole genome shotgun (WGS) entry which is preliminary data.</text>
</comment>
<dbReference type="PATRIC" id="fig|1612624.7.peg.2239"/>
<dbReference type="SUPFAM" id="SSF53955">
    <property type="entry name" value="Lysozyme-like"/>
    <property type="match status" value="1"/>
</dbReference>
<dbReference type="Proteomes" id="UP000093111">
    <property type="component" value="Unassembled WGS sequence"/>
</dbReference>
<evidence type="ECO:0000313" key="5">
    <source>
        <dbReference type="Proteomes" id="UP000093111"/>
    </source>
</evidence>
<dbReference type="PANTHER" id="PTHR37423">
    <property type="entry name" value="SOLUBLE LYTIC MUREIN TRANSGLYCOSYLASE-RELATED"/>
    <property type="match status" value="1"/>
</dbReference>
<accession>A0A1C7NWB9</accession>
<keyword evidence="5" id="KW-1185">Reference proteome</keyword>
<name>A0A1C7NWB9_9HYPH</name>
<evidence type="ECO:0000259" key="3">
    <source>
        <dbReference type="Pfam" id="PF01464"/>
    </source>
</evidence>
<reference evidence="4 5" key="1">
    <citation type="journal article" date="2016" name="Syst. Appl. Microbiol.">
        <title>Pararhizobium polonicum sp. nov. isolated from tumors on stone fruit rootstocks.</title>
        <authorList>
            <person name="Pulawska J."/>
            <person name="Kuzmanovic N."/>
            <person name="Willems A."/>
            <person name="Pothier J.F."/>
        </authorList>
    </citation>
    <scope>NUCLEOTIDE SEQUENCE [LARGE SCALE GENOMIC DNA]</scope>
    <source>
        <strain evidence="4 5">F5.1</strain>
    </source>
</reference>